<dbReference type="RefSeq" id="WP_157295654.1">
    <property type="nucleotide sequence ID" value="NZ_JBIAZU010000002.1"/>
</dbReference>
<reference evidence="1 2" key="1">
    <citation type="submission" date="2024-10" db="EMBL/GenBank/DDBJ databases">
        <title>The Natural Products Discovery Center: Release of the First 8490 Sequenced Strains for Exploring Actinobacteria Biosynthetic Diversity.</title>
        <authorList>
            <person name="Kalkreuter E."/>
            <person name="Kautsar S.A."/>
            <person name="Yang D."/>
            <person name="Bader C.D."/>
            <person name="Teijaro C.N."/>
            <person name="Fluegel L."/>
            <person name="Davis C.M."/>
            <person name="Simpson J.R."/>
            <person name="Lauterbach L."/>
            <person name="Steele A.D."/>
            <person name="Gui C."/>
            <person name="Meng S."/>
            <person name="Li G."/>
            <person name="Viehrig K."/>
            <person name="Ye F."/>
            <person name="Su P."/>
            <person name="Kiefer A.F."/>
            <person name="Nichols A."/>
            <person name="Cepeda A.J."/>
            <person name="Yan W."/>
            <person name="Fan B."/>
            <person name="Jiang Y."/>
            <person name="Adhikari A."/>
            <person name="Zheng C.-J."/>
            <person name="Schuster L."/>
            <person name="Cowan T.M."/>
            <person name="Smanski M.J."/>
            <person name="Chevrette M.G."/>
            <person name="De Carvalho L.P.S."/>
            <person name="Shen B."/>
        </authorList>
    </citation>
    <scope>NUCLEOTIDE SEQUENCE [LARGE SCALE GENOMIC DNA]</scope>
    <source>
        <strain evidence="1 2">NPDC000087</strain>
    </source>
</reference>
<evidence type="ECO:0008006" key="3">
    <source>
        <dbReference type="Google" id="ProtNLM"/>
    </source>
</evidence>
<dbReference type="Proteomes" id="UP001602245">
    <property type="component" value="Unassembled WGS sequence"/>
</dbReference>
<proteinExistence type="predicted"/>
<protein>
    <recommendedName>
        <fullName evidence="3">DUF4365 domain-containing protein</fullName>
    </recommendedName>
</protein>
<keyword evidence="2" id="KW-1185">Reference proteome</keyword>
<accession>A0ABW6WB45</accession>
<evidence type="ECO:0000313" key="1">
    <source>
        <dbReference type="EMBL" id="MFF5290328.1"/>
    </source>
</evidence>
<dbReference type="EMBL" id="JBIAZU010000002">
    <property type="protein sequence ID" value="MFF5290328.1"/>
    <property type="molecule type" value="Genomic_DNA"/>
</dbReference>
<organism evidence="1 2">
    <name type="scientific">Paractinoplanes globisporus</name>
    <dbReference type="NCBI Taxonomy" id="113565"/>
    <lineage>
        <taxon>Bacteria</taxon>
        <taxon>Bacillati</taxon>
        <taxon>Actinomycetota</taxon>
        <taxon>Actinomycetes</taxon>
        <taxon>Micromonosporales</taxon>
        <taxon>Micromonosporaceae</taxon>
        <taxon>Paractinoplanes</taxon>
    </lineage>
</organism>
<evidence type="ECO:0000313" key="2">
    <source>
        <dbReference type="Proteomes" id="UP001602245"/>
    </source>
</evidence>
<gene>
    <name evidence="1" type="ORF">ACFY35_12845</name>
</gene>
<name>A0ABW6WB45_9ACTN</name>
<comment type="caution">
    <text evidence="1">The sequence shown here is derived from an EMBL/GenBank/DDBJ whole genome shotgun (WGS) entry which is preliminary data.</text>
</comment>
<sequence>MAPDINEDTSEPDGLEGKVLSWLASQGYPLEMRLAQAFRKVAHVTQSEFYLDSDRGGQREIDVVVSSRPWQSADGETWFDFELCVEVKGSPDKPWIVFAGDRNPLHPVASVSQRYRSSATEPWWDLLAQAPAIQRLPLFAIEDNPGYGVVRATFSSSQREDVAYAAVMGAAKASAALTSRTDVTPPLSKVSVVALPVVFIDAPLFKCRLDGLGLPKLSRTDRATLVWRNNVGTSTGHTIVLIVTESGLQSLVEDFCETAVNLGKWLTRYR</sequence>